<dbReference type="PANTHER" id="PTHR33540">
    <property type="entry name" value="TRNA THREONYLCARBAMOYLADENOSINE BIOSYNTHESIS PROTEIN TSAE"/>
    <property type="match status" value="1"/>
</dbReference>
<keyword evidence="4" id="KW-0963">Cytoplasm</keyword>
<dbReference type="SUPFAM" id="SSF52540">
    <property type="entry name" value="P-loop containing nucleoside triphosphate hydrolases"/>
    <property type="match status" value="1"/>
</dbReference>
<gene>
    <name evidence="11" type="ORF">SAMN02745133_02043</name>
</gene>
<keyword evidence="7" id="KW-0547">Nucleotide-binding</keyword>
<dbReference type="OrthoDB" id="9815896at2"/>
<dbReference type="GO" id="GO:0005737">
    <property type="term" value="C:cytoplasm"/>
    <property type="evidence" value="ECO:0007669"/>
    <property type="project" value="UniProtKB-SubCell"/>
</dbReference>
<dbReference type="Pfam" id="PF02367">
    <property type="entry name" value="TsaE"/>
    <property type="match status" value="1"/>
</dbReference>
<evidence type="ECO:0000256" key="8">
    <source>
        <dbReference type="ARBA" id="ARBA00022840"/>
    </source>
</evidence>
<organism evidence="11 12">
    <name type="scientific">Desulforamulus putei DSM 12395</name>
    <dbReference type="NCBI Taxonomy" id="1121429"/>
    <lineage>
        <taxon>Bacteria</taxon>
        <taxon>Bacillati</taxon>
        <taxon>Bacillota</taxon>
        <taxon>Clostridia</taxon>
        <taxon>Eubacteriales</taxon>
        <taxon>Peptococcaceae</taxon>
        <taxon>Desulforamulus</taxon>
    </lineage>
</organism>
<proteinExistence type="inferred from homology"/>
<dbReference type="GO" id="GO:0005524">
    <property type="term" value="F:ATP binding"/>
    <property type="evidence" value="ECO:0007669"/>
    <property type="project" value="UniProtKB-KW"/>
</dbReference>
<dbReference type="GO" id="GO:0046872">
    <property type="term" value="F:metal ion binding"/>
    <property type="evidence" value="ECO:0007669"/>
    <property type="project" value="UniProtKB-KW"/>
</dbReference>
<dbReference type="STRING" id="1121429.SAMN02745133_02043"/>
<comment type="subcellular location">
    <subcellularLocation>
        <location evidence="1">Cytoplasm</location>
    </subcellularLocation>
</comment>
<dbReference type="Proteomes" id="UP000184148">
    <property type="component" value="Unassembled WGS sequence"/>
</dbReference>
<evidence type="ECO:0000256" key="6">
    <source>
        <dbReference type="ARBA" id="ARBA00022723"/>
    </source>
</evidence>
<keyword evidence="8" id="KW-0067">ATP-binding</keyword>
<dbReference type="FunFam" id="3.40.50.300:FF:000777">
    <property type="entry name" value="tRNA (N6-adenosine(37)-N6)-threonylcarbamoyltransferase complex ATPase TsaE"/>
    <property type="match status" value="1"/>
</dbReference>
<keyword evidence="5" id="KW-0819">tRNA processing</keyword>
<keyword evidence="9" id="KW-0460">Magnesium</keyword>
<evidence type="ECO:0000256" key="5">
    <source>
        <dbReference type="ARBA" id="ARBA00022694"/>
    </source>
</evidence>
<evidence type="ECO:0000256" key="4">
    <source>
        <dbReference type="ARBA" id="ARBA00022490"/>
    </source>
</evidence>
<keyword evidence="6" id="KW-0479">Metal-binding</keyword>
<evidence type="ECO:0000256" key="9">
    <source>
        <dbReference type="ARBA" id="ARBA00022842"/>
    </source>
</evidence>
<comment type="similarity">
    <text evidence="2">Belongs to the TsaE family.</text>
</comment>
<dbReference type="PANTHER" id="PTHR33540:SF2">
    <property type="entry name" value="TRNA THREONYLCARBAMOYLADENOSINE BIOSYNTHESIS PROTEIN TSAE"/>
    <property type="match status" value="1"/>
</dbReference>
<name>A0A1M4ZNH2_9FIRM</name>
<dbReference type="GO" id="GO:0002949">
    <property type="term" value="P:tRNA threonylcarbamoyladenosine modification"/>
    <property type="evidence" value="ECO:0007669"/>
    <property type="project" value="InterPro"/>
</dbReference>
<keyword evidence="12" id="KW-1185">Reference proteome</keyword>
<dbReference type="InterPro" id="IPR027417">
    <property type="entry name" value="P-loop_NTPase"/>
</dbReference>
<accession>A0A1M4ZNH2</accession>
<evidence type="ECO:0000313" key="11">
    <source>
        <dbReference type="EMBL" id="SHF19548.1"/>
    </source>
</evidence>
<dbReference type="NCBIfam" id="TIGR00150">
    <property type="entry name" value="T6A_YjeE"/>
    <property type="match status" value="1"/>
</dbReference>
<evidence type="ECO:0000256" key="1">
    <source>
        <dbReference type="ARBA" id="ARBA00004496"/>
    </source>
</evidence>
<protein>
    <recommendedName>
        <fullName evidence="3">tRNA threonylcarbamoyladenosine biosynthesis protein TsaE</fullName>
    </recommendedName>
    <alternativeName>
        <fullName evidence="10">t(6)A37 threonylcarbamoyladenosine biosynthesis protein TsaE</fullName>
    </alternativeName>
</protein>
<sequence length="161" mass="18056">MSAAMLKSHSPEETKQLGEKMAVLLQAGDIICLNGDLGAGKTAFSQGVAKGLGIDAPVTSPTFTLINEYEGRLPLYHFDVYRLEGPAEMEDLGYEEYFYGQGVCLIEWAQRVAEVLPRERLDIHLTREEGSEGVRRIHFRAKGDRYQQLVEELMKLVRSGH</sequence>
<evidence type="ECO:0000256" key="7">
    <source>
        <dbReference type="ARBA" id="ARBA00022741"/>
    </source>
</evidence>
<evidence type="ECO:0000256" key="10">
    <source>
        <dbReference type="ARBA" id="ARBA00032441"/>
    </source>
</evidence>
<evidence type="ECO:0000256" key="3">
    <source>
        <dbReference type="ARBA" id="ARBA00019010"/>
    </source>
</evidence>
<dbReference type="RefSeq" id="WP_073239292.1">
    <property type="nucleotide sequence ID" value="NZ_FQUY01000014.1"/>
</dbReference>
<evidence type="ECO:0000256" key="2">
    <source>
        <dbReference type="ARBA" id="ARBA00007599"/>
    </source>
</evidence>
<dbReference type="Gene3D" id="3.40.50.300">
    <property type="entry name" value="P-loop containing nucleotide triphosphate hydrolases"/>
    <property type="match status" value="1"/>
</dbReference>
<reference evidence="12" key="1">
    <citation type="submission" date="2016-11" db="EMBL/GenBank/DDBJ databases">
        <authorList>
            <person name="Varghese N."/>
            <person name="Submissions S."/>
        </authorList>
    </citation>
    <scope>NUCLEOTIDE SEQUENCE [LARGE SCALE GENOMIC DNA]</scope>
    <source>
        <strain evidence="12">DSM 12395</strain>
    </source>
</reference>
<dbReference type="AlphaFoldDB" id="A0A1M4ZNH2"/>
<dbReference type="EMBL" id="FQUY01000014">
    <property type="protein sequence ID" value="SHF19548.1"/>
    <property type="molecule type" value="Genomic_DNA"/>
</dbReference>
<dbReference type="InterPro" id="IPR003442">
    <property type="entry name" value="T6A_TsaE"/>
</dbReference>
<evidence type="ECO:0000313" key="12">
    <source>
        <dbReference type="Proteomes" id="UP000184148"/>
    </source>
</evidence>